<name>V4B1T2_LOTGI</name>
<dbReference type="OrthoDB" id="6067423at2759"/>
<evidence type="ECO:0000256" key="2">
    <source>
        <dbReference type="ARBA" id="ARBA00022692"/>
    </source>
</evidence>
<dbReference type="AlphaFoldDB" id="V4B1T2"/>
<evidence type="ECO:0000256" key="5">
    <source>
        <dbReference type="SAM" id="Phobius"/>
    </source>
</evidence>
<dbReference type="HOGENOM" id="CLU_1429518_0_0_1"/>
<comment type="subcellular location">
    <subcellularLocation>
        <location evidence="1">Membrane</location>
        <topology evidence="1">Multi-pass membrane protein</topology>
    </subcellularLocation>
</comment>
<evidence type="ECO:0000313" key="6">
    <source>
        <dbReference type="EMBL" id="ESP01311.1"/>
    </source>
</evidence>
<dbReference type="CTD" id="20237382"/>
<evidence type="ECO:0000256" key="4">
    <source>
        <dbReference type="ARBA" id="ARBA00023136"/>
    </source>
</evidence>
<sequence>MEQSIKFIISLICLLLAAGFYFVALATSYWSVGRLLIFGLWQYCYVSVETVIVKNWKCHPNNTDFTMSAQIFSILAVMCYLVAFLLFMISAFIPSKNKSRPVIMTICLLTFCIVSLQIMSMVVFAVKINEYFRKIQNKHFENEFETVTISWSFVIGIVSNVICTVSGVCIFVDLRNLAIDELDGLNDLNA</sequence>
<dbReference type="KEGG" id="lgi:LOTGIDRAFT_157489"/>
<feature type="transmembrane region" description="Helical" evidence="5">
    <location>
        <begin position="105"/>
        <end position="128"/>
    </location>
</feature>
<dbReference type="RefSeq" id="XP_009047945.1">
    <property type="nucleotide sequence ID" value="XM_009049697.1"/>
</dbReference>
<dbReference type="GeneID" id="20237382"/>
<evidence type="ECO:0000256" key="1">
    <source>
        <dbReference type="ARBA" id="ARBA00004141"/>
    </source>
</evidence>
<feature type="transmembrane region" description="Helical" evidence="5">
    <location>
        <begin position="148"/>
        <end position="172"/>
    </location>
</feature>
<dbReference type="Gene3D" id="1.20.140.150">
    <property type="match status" value="1"/>
</dbReference>
<protein>
    <recommendedName>
        <fullName evidence="8">MARVEL domain-containing protein</fullName>
    </recommendedName>
</protein>
<evidence type="ECO:0000313" key="7">
    <source>
        <dbReference type="Proteomes" id="UP000030746"/>
    </source>
</evidence>
<feature type="transmembrane region" description="Helical" evidence="5">
    <location>
        <begin position="7"/>
        <end position="30"/>
    </location>
</feature>
<dbReference type="PANTHER" id="PTHR10671:SF108">
    <property type="entry name" value="CLAUDIN FAMILY PROTEIN-RELATED"/>
    <property type="match status" value="1"/>
</dbReference>
<gene>
    <name evidence="6" type="ORF">LOTGIDRAFT_157489</name>
</gene>
<evidence type="ECO:0000256" key="3">
    <source>
        <dbReference type="ARBA" id="ARBA00022989"/>
    </source>
</evidence>
<evidence type="ECO:0008006" key="8">
    <source>
        <dbReference type="Google" id="ProtNLM"/>
    </source>
</evidence>
<keyword evidence="7" id="KW-1185">Reference proteome</keyword>
<proteinExistence type="predicted"/>
<feature type="transmembrane region" description="Helical" evidence="5">
    <location>
        <begin position="71"/>
        <end position="93"/>
    </location>
</feature>
<keyword evidence="4 5" id="KW-0472">Membrane</keyword>
<keyword evidence="3 5" id="KW-1133">Transmembrane helix</keyword>
<reference evidence="6 7" key="1">
    <citation type="journal article" date="2013" name="Nature">
        <title>Insights into bilaterian evolution from three spiralian genomes.</title>
        <authorList>
            <person name="Simakov O."/>
            <person name="Marletaz F."/>
            <person name="Cho S.J."/>
            <person name="Edsinger-Gonzales E."/>
            <person name="Havlak P."/>
            <person name="Hellsten U."/>
            <person name="Kuo D.H."/>
            <person name="Larsson T."/>
            <person name="Lv J."/>
            <person name="Arendt D."/>
            <person name="Savage R."/>
            <person name="Osoegawa K."/>
            <person name="de Jong P."/>
            <person name="Grimwood J."/>
            <person name="Chapman J.A."/>
            <person name="Shapiro H."/>
            <person name="Aerts A."/>
            <person name="Otillar R.P."/>
            <person name="Terry A.Y."/>
            <person name="Boore J.L."/>
            <person name="Grigoriev I.V."/>
            <person name="Lindberg D.R."/>
            <person name="Seaver E.C."/>
            <person name="Weisblat D.A."/>
            <person name="Putnam N.H."/>
            <person name="Rokhsar D.S."/>
        </authorList>
    </citation>
    <scope>NUCLEOTIDE SEQUENCE [LARGE SCALE GENOMIC DNA]</scope>
</reference>
<organism evidence="6 7">
    <name type="scientific">Lottia gigantea</name>
    <name type="common">Giant owl limpet</name>
    <dbReference type="NCBI Taxonomy" id="225164"/>
    <lineage>
        <taxon>Eukaryota</taxon>
        <taxon>Metazoa</taxon>
        <taxon>Spiralia</taxon>
        <taxon>Lophotrochozoa</taxon>
        <taxon>Mollusca</taxon>
        <taxon>Gastropoda</taxon>
        <taxon>Patellogastropoda</taxon>
        <taxon>Lottioidea</taxon>
        <taxon>Lottiidae</taxon>
        <taxon>Lottia</taxon>
    </lineage>
</organism>
<dbReference type="OMA" id="ESLMISW"/>
<accession>V4B1T2</accession>
<keyword evidence="2 5" id="KW-0812">Transmembrane</keyword>
<dbReference type="GO" id="GO:0005886">
    <property type="term" value="C:plasma membrane"/>
    <property type="evidence" value="ECO:0007669"/>
    <property type="project" value="TreeGrafter"/>
</dbReference>
<dbReference type="PANTHER" id="PTHR10671">
    <property type="entry name" value="EPITHELIAL MEMBRANE PROTEIN-RELATED"/>
    <property type="match status" value="1"/>
</dbReference>
<dbReference type="EMBL" id="KB200521">
    <property type="protein sequence ID" value="ESP01311.1"/>
    <property type="molecule type" value="Genomic_DNA"/>
</dbReference>
<dbReference type="InterPro" id="IPR050579">
    <property type="entry name" value="PMP-22/EMP/MP20-like"/>
</dbReference>
<dbReference type="Proteomes" id="UP000030746">
    <property type="component" value="Unassembled WGS sequence"/>
</dbReference>